<protein>
    <submittedName>
        <fullName evidence="1">Uncharacterized protein</fullName>
    </submittedName>
</protein>
<geneLocation type="plasmid" evidence="1 2">
    <name>AbAZ39_p3</name>
</geneLocation>
<evidence type="ECO:0000313" key="2">
    <source>
        <dbReference type="Proteomes" id="UP000027186"/>
    </source>
</evidence>
<dbReference type="RefSeq" id="WP_040137581.1">
    <property type="nucleotide sequence ID" value="NZ_CP007796.1"/>
</dbReference>
<dbReference type="EMBL" id="CP007796">
    <property type="protein sequence ID" value="AIB15876.1"/>
    <property type="molecule type" value="Genomic_DNA"/>
</dbReference>
<gene>
    <name evidence="1" type="ORF">ABAZ39_28895</name>
</gene>
<name>A0A060DPT8_9PROT</name>
<dbReference type="AlphaFoldDB" id="A0A060DPT8"/>
<evidence type="ECO:0000313" key="1">
    <source>
        <dbReference type="EMBL" id="AIB15876.1"/>
    </source>
</evidence>
<dbReference type="Proteomes" id="UP000027186">
    <property type="component" value="Plasmid AbAZ39_p3"/>
</dbReference>
<keyword evidence="1" id="KW-0614">Plasmid</keyword>
<sequence length="114" mass="12232">MTDILNLDALKVTRLVVLDGRERTLRSMTVEQFIEADDFDARLANATGKEKLTLLIGKLLEFLDGTTHADLLKLDMTQLMALLAFARGSDLSKLTDAGEDADGGAVGNALAGPK</sequence>
<dbReference type="KEGG" id="abq:ABAZ39_28895"/>
<reference evidence="1 2" key="1">
    <citation type="journal article" date="2014" name="Genome Announc.">
        <title>Complete Genome Sequence of the Model Rhizosphere Strain Azospirillum brasilense Az39, Successfully Applied in Agriculture.</title>
        <authorList>
            <person name="Rivera D."/>
            <person name="Revale S."/>
            <person name="Molina R."/>
            <person name="Gualpa J."/>
            <person name="Puente M."/>
            <person name="Maroniche G."/>
            <person name="Paris G."/>
            <person name="Baker D."/>
            <person name="Clavijo B."/>
            <person name="McLay K."/>
            <person name="Spaepen S."/>
            <person name="Perticari A."/>
            <person name="Vazquez M."/>
            <person name="Wisniewski-Dye F."/>
            <person name="Watkins C."/>
            <person name="Martinez-Abarca F."/>
            <person name="Vanderleyden J."/>
            <person name="Cassan F."/>
        </authorList>
    </citation>
    <scope>NUCLEOTIDE SEQUENCE [LARGE SCALE GENOMIC DNA]</scope>
    <source>
        <strain evidence="1 2">Az39</strain>
        <plasmid evidence="1">AbAZ39_p3</plasmid>
    </source>
</reference>
<proteinExistence type="predicted"/>
<organism evidence="1 2">
    <name type="scientific">Azospirillum argentinense</name>
    <dbReference type="NCBI Taxonomy" id="2970906"/>
    <lineage>
        <taxon>Bacteria</taxon>
        <taxon>Pseudomonadati</taxon>
        <taxon>Pseudomonadota</taxon>
        <taxon>Alphaproteobacteria</taxon>
        <taxon>Rhodospirillales</taxon>
        <taxon>Azospirillaceae</taxon>
        <taxon>Azospirillum</taxon>
    </lineage>
</organism>
<accession>A0A060DPT8</accession>